<keyword evidence="8 10" id="KW-0694">RNA-binding</keyword>
<dbReference type="PANTHER" id="PTHR32120">
    <property type="entry name" value="SMALL RIBOSOMAL SUBUNIT BIOGENESIS GTPASE RSGA"/>
    <property type="match status" value="1"/>
</dbReference>
<evidence type="ECO:0000313" key="13">
    <source>
        <dbReference type="EMBL" id="MBI5168503.1"/>
    </source>
</evidence>
<dbReference type="PROSITE" id="PS51721">
    <property type="entry name" value="G_CP"/>
    <property type="match status" value="1"/>
</dbReference>
<dbReference type="Pfam" id="PF03193">
    <property type="entry name" value="RsgA_GTPase"/>
    <property type="match status" value="1"/>
</dbReference>
<evidence type="ECO:0000256" key="6">
    <source>
        <dbReference type="ARBA" id="ARBA00022801"/>
    </source>
</evidence>
<feature type="binding site" evidence="10">
    <location>
        <begin position="200"/>
        <end position="208"/>
    </location>
    <ligand>
        <name>GTP</name>
        <dbReference type="ChEBI" id="CHEBI:37565"/>
    </ligand>
</feature>
<dbReference type="Gene3D" id="3.40.50.300">
    <property type="entry name" value="P-loop containing nucleotide triphosphate hydrolases"/>
    <property type="match status" value="1"/>
</dbReference>
<comment type="cofactor">
    <cofactor evidence="10">
        <name>Zn(2+)</name>
        <dbReference type="ChEBI" id="CHEBI:29105"/>
    </cofactor>
    <text evidence="10">Binds 1 zinc ion per subunit.</text>
</comment>
<dbReference type="GO" id="GO:0003924">
    <property type="term" value="F:GTPase activity"/>
    <property type="evidence" value="ECO:0007669"/>
    <property type="project" value="UniProtKB-UniRule"/>
</dbReference>
<comment type="similarity">
    <text evidence="10">Belongs to the TRAFAC class YlqF/YawG GTPase family. RsgA subfamily.</text>
</comment>
<proteinExistence type="inferred from homology"/>
<evidence type="ECO:0000256" key="2">
    <source>
        <dbReference type="ARBA" id="ARBA00022517"/>
    </source>
</evidence>
<feature type="domain" description="EngC GTPase" evidence="11">
    <location>
        <begin position="109"/>
        <end position="256"/>
    </location>
</feature>
<keyword evidence="5 10" id="KW-0547">Nucleotide-binding</keyword>
<feature type="binding site" evidence="10">
    <location>
        <position position="288"/>
    </location>
    <ligand>
        <name>Zn(2+)</name>
        <dbReference type="ChEBI" id="CHEBI:29105"/>
    </ligand>
</feature>
<comment type="function">
    <text evidence="10">One of several proteins that assist in the late maturation steps of the functional core of the 30S ribosomal subunit. Helps release RbfA from mature subunits. May play a role in the assembly of ribosomal proteins into the subunit. Circularly permuted GTPase that catalyzes slow GTP hydrolysis, GTPase activity is stimulated by the 30S ribosomal subunit.</text>
</comment>
<dbReference type="SUPFAM" id="SSF52540">
    <property type="entry name" value="P-loop containing nucleoside triphosphate hydrolases"/>
    <property type="match status" value="1"/>
</dbReference>
<keyword evidence="3 10" id="KW-0479">Metal-binding</keyword>
<name>A0A933SDL6_UNCEI</name>
<comment type="subcellular location">
    <subcellularLocation>
        <location evidence="10">Cytoplasm</location>
    </subcellularLocation>
</comment>
<keyword evidence="6 10" id="KW-0378">Hydrolase</keyword>
<reference evidence="13" key="1">
    <citation type="submission" date="2020-07" db="EMBL/GenBank/DDBJ databases">
        <title>Huge and variable diversity of episymbiotic CPR bacteria and DPANN archaea in groundwater ecosystems.</title>
        <authorList>
            <person name="He C.Y."/>
            <person name="Keren R."/>
            <person name="Whittaker M."/>
            <person name="Farag I.F."/>
            <person name="Doudna J."/>
            <person name="Cate J.H.D."/>
            <person name="Banfield J.F."/>
        </authorList>
    </citation>
    <scope>NUCLEOTIDE SEQUENCE</scope>
    <source>
        <strain evidence="13">NC_groundwater_1813_Pr3_B-0.1um_71_17</strain>
    </source>
</reference>
<dbReference type="InterPro" id="IPR004881">
    <property type="entry name" value="Ribosome_biogen_GTPase_RsgA"/>
</dbReference>
<dbReference type="InterPro" id="IPR027417">
    <property type="entry name" value="P-loop_NTPase"/>
</dbReference>
<comment type="subunit">
    <text evidence="10">Monomer. Associates with 30S ribosomal subunit, binds 16S rRNA.</text>
</comment>
<dbReference type="InterPro" id="IPR010914">
    <property type="entry name" value="RsgA_GTPase_dom"/>
</dbReference>
<dbReference type="CDD" id="cd01854">
    <property type="entry name" value="YjeQ_EngC"/>
    <property type="match status" value="1"/>
</dbReference>
<evidence type="ECO:0000259" key="12">
    <source>
        <dbReference type="PROSITE" id="PS51721"/>
    </source>
</evidence>
<keyword evidence="7 10" id="KW-0862">Zinc</keyword>
<dbReference type="NCBIfam" id="TIGR00157">
    <property type="entry name" value="ribosome small subunit-dependent GTPase A"/>
    <property type="match status" value="1"/>
</dbReference>
<sequence>MSLESLGWNARFEESFTVHRTRGLVPARVAREDRTRHVVLDESGARPAELAGRLRHEVRSRAEWPAVGDWVAVRPGAASPAIIEAVLPRTSAFVREAAGDATEAQVVAANVDTVFLVSGLDLDYNPRRIERYLAAAWESGATPVVVLNKADLAEDRDARVAEVEALAPGATVLAVSALEGEGLAALAPWLLPGRTVALLGSSGVGKSTLVNALLGRERQATGAVREDDSRGRHTTTHRELVALPGGALLLDTPGMRALKLWGDEDAVDGAFPEIVSLAEDCRFRDCRHESEPGCAVLAAAADGSLPADRLESWRKLQREAHWLATRMDARARAAEEAKWKAIHKSMRDHPKAGRWKR</sequence>
<evidence type="ECO:0000256" key="3">
    <source>
        <dbReference type="ARBA" id="ARBA00022723"/>
    </source>
</evidence>
<evidence type="ECO:0000256" key="9">
    <source>
        <dbReference type="ARBA" id="ARBA00023134"/>
    </source>
</evidence>
<feature type="binding site" evidence="10">
    <location>
        <position position="294"/>
    </location>
    <ligand>
        <name>Zn(2+)</name>
        <dbReference type="ChEBI" id="CHEBI:29105"/>
    </ligand>
</feature>
<evidence type="ECO:0000256" key="7">
    <source>
        <dbReference type="ARBA" id="ARBA00022833"/>
    </source>
</evidence>
<dbReference type="GO" id="GO:0046872">
    <property type="term" value="F:metal ion binding"/>
    <property type="evidence" value="ECO:0007669"/>
    <property type="project" value="UniProtKB-KW"/>
</dbReference>
<dbReference type="EMBL" id="JACRIW010000027">
    <property type="protein sequence ID" value="MBI5168503.1"/>
    <property type="molecule type" value="Genomic_DNA"/>
</dbReference>
<dbReference type="AlphaFoldDB" id="A0A933SDL6"/>
<evidence type="ECO:0000256" key="1">
    <source>
        <dbReference type="ARBA" id="ARBA00022490"/>
    </source>
</evidence>
<dbReference type="PROSITE" id="PS50936">
    <property type="entry name" value="ENGC_GTPASE"/>
    <property type="match status" value="1"/>
</dbReference>
<evidence type="ECO:0000313" key="14">
    <source>
        <dbReference type="Proteomes" id="UP000696931"/>
    </source>
</evidence>
<organism evidence="13 14">
    <name type="scientific">Eiseniibacteriota bacterium</name>
    <dbReference type="NCBI Taxonomy" id="2212470"/>
    <lineage>
        <taxon>Bacteria</taxon>
        <taxon>Candidatus Eiseniibacteriota</taxon>
    </lineage>
</organism>
<evidence type="ECO:0000256" key="4">
    <source>
        <dbReference type="ARBA" id="ARBA00022730"/>
    </source>
</evidence>
<dbReference type="InterPro" id="IPR030378">
    <property type="entry name" value="G_CP_dom"/>
</dbReference>
<dbReference type="GO" id="GO:0005737">
    <property type="term" value="C:cytoplasm"/>
    <property type="evidence" value="ECO:0007669"/>
    <property type="project" value="UniProtKB-SubCell"/>
</dbReference>
<keyword evidence="9 10" id="KW-0342">GTP-binding</keyword>
<dbReference type="GO" id="GO:0042274">
    <property type="term" value="P:ribosomal small subunit biogenesis"/>
    <property type="evidence" value="ECO:0007669"/>
    <property type="project" value="UniProtKB-UniRule"/>
</dbReference>
<dbReference type="PANTHER" id="PTHR32120:SF10">
    <property type="entry name" value="SMALL RIBOSOMAL SUBUNIT BIOGENESIS GTPASE RSGA"/>
    <property type="match status" value="1"/>
</dbReference>
<dbReference type="EC" id="3.6.1.-" evidence="10"/>
<dbReference type="Proteomes" id="UP000696931">
    <property type="component" value="Unassembled WGS sequence"/>
</dbReference>
<comment type="caution">
    <text evidence="13">The sequence shown here is derived from an EMBL/GenBank/DDBJ whole genome shotgun (WGS) entry which is preliminary data.</text>
</comment>
<gene>
    <name evidence="10 13" type="primary">rsgA</name>
    <name evidence="13" type="ORF">HZA61_03345</name>
</gene>
<feature type="binding site" evidence="10">
    <location>
        <position position="281"/>
    </location>
    <ligand>
        <name>Zn(2+)</name>
        <dbReference type="ChEBI" id="CHEBI:29105"/>
    </ligand>
</feature>
<feature type="binding site" evidence="10">
    <location>
        <position position="286"/>
    </location>
    <ligand>
        <name>Zn(2+)</name>
        <dbReference type="ChEBI" id="CHEBI:29105"/>
    </ligand>
</feature>
<evidence type="ECO:0000256" key="5">
    <source>
        <dbReference type="ARBA" id="ARBA00022741"/>
    </source>
</evidence>
<dbReference type="HAMAP" id="MF_01820">
    <property type="entry name" value="GTPase_RsgA"/>
    <property type="match status" value="1"/>
</dbReference>
<evidence type="ECO:0000256" key="10">
    <source>
        <dbReference type="HAMAP-Rule" id="MF_01820"/>
    </source>
</evidence>
<keyword evidence="2 10" id="KW-0690">Ribosome biogenesis</keyword>
<keyword evidence="1 10" id="KW-0963">Cytoplasm</keyword>
<feature type="binding site" evidence="10">
    <location>
        <begin position="148"/>
        <end position="151"/>
    </location>
    <ligand>
        <name>GTP</name>
        <dbReference type="ChEBI" id="CHEBI:37565"/>
    </ligand>
</feature>
<accession>A0A933SDL6</accession>
<dbReference type="Gene3D" id="1.10.40.50">
    <property type="entry name" value="Probable gtpase engc, domain 3"/>
    <property type="match status" value="1"/>
</dbReference>
<dbReference type="GO" id="GO:0005525">
    <property type="term" value="F:GTP binding"/>
    <property type="evidence" value="ECO:0007669"/>
    <property type="project" value="UniProtKB-UniRule"/>
</dbReference>
<keyword evidence="4 10" id="KW-0699">rRNA-binding</keyword>
<evidence type="ECO:0000259" key="11">
    <source>
        <dbReference type="PROSITE" id="PS50936"/>
    </source>
</evidence>
<evidence type="ECO:0000256" key="8">
    <source>
        <dbReference type="ARBA" id="ARBA00022884"/>
    </source>
</evidence>
<feature type="domain" description="CP-type G" evidence="12">
    <location>
        <begin position="101"/>
        <end position="258"/>
    </location>
</feature>
<dbReference type="GO" id="GO:0019843">
    <property type="term" value="F:rRNA binding"/>
    <property type="evidence" value="ECO:0007669"/>
    <property type="project" value="UniProtKB-KW"/>
</dbReference>
<protein>
    <recommendedName>
        <fullName evidence="10">Small ribosomal subunit biogenesis GTPase RsgA</fullName>
        <ecNumber evidence="10">3.6.1.-</ecNumber>
    </recommendedName>
</protein>